<dbReference type="OrthoDB" id="4241113at2"/>
<dbReference type="Proteomes" id="UP000317378">
    <property type="component" value="Unassembled WGS sequence"/>
</dbReference>
<comment type="caution">
    <text evidence="2">The sequence shown here is derived from an EMBL/GenBank/DDBJ whole genome shotgun (WGS) entry which is preliminary data.</text>
</comment>
<reference evidence="2 3" key="1">
    <citation type="submission" date="2019-06" db="EMBL/GenBank/DDBJ databases">
        <title>Streptomyces sporangiiformans sp. nov., a novel actinomycete isolated from soil in Mount Song.</title>
        <authorList>
            <person name="Han L."/>
        </authorList>
    </citation>
    <scope>NUCLEOTIDE SEQUENCE [LARGE SCALE GENOMIC DNA]</scope>
    <source>
        <strain evidence="2 3">NEAU-SSA 1</strain>
    </source>
</reference>
<evidence type="ECO:0000313" key="2">
    <source>
        <dbReference type="EMBL" id="TPQ17520.1"/>
    </source>
</evidence>
<evidence type="ECO:0000313" key="3">
    <source>
        <dbReference type="Proteomes" id="UP000317378"/>
    </source>
</evidence>
<dbReference type="InterPro" id="IPR025285">
    <property type="entry name" value="DUF4145"/>
</dbReference>
<feature type="domain" description="DUF4145" evidence="1">
    <location>
        <begin position="60"/>
        <end position="143"/>
    </location>
</feature>
<dbReference type="Pfam" id="PF13643">
    <property type="entry name" value="DUF4145"/>
    <property type="match status" value="1"/>
</dbReference>
<accession>A0A505D4I9</accession>
<keyword evidence="3" id="KW-1185">Reference proteome</keyword>
<dbReference type="AlphaFoldDB" id="A0A505D4I9"/>
<sequence length="175" mass="19609">MADRLGMSGMPPDHGRARAQAEDVAGEWHRHAQDVADMAREAPRELDMYVPEKIRSLYSEASQAEEAGALRAAAVMYRAAVEEICVDKGAQGANLKKKIEDLKNRGVSDDLVGDLDEARFLGNWSIHQGVEFSREEIADVAALIDDACFEIYVQPAERQQMRDARKRRRDANPRE</sequence>
<gene>
    <name evidence="2" type="ORF">FGD71_035985</name>
</gene>
<proteinExistence type="predicted"/>
<evidence type="ECO:0000259" key="1">
    <source>
        <dbReference type="Pfam" id="PF13643"/>
    </source>
</evidence>
<protein>
    <submittedName>
        <fullName evidence="2">DUF4145 domain-containing protein</fullName>
    </submittedName>
</protein>
<organism evidence="2 3">
    <name type="scientific">Streptomyces sporangiiformans</name>
    <dbReference type="NCBI Taxonomy" id="2315329"/>
    <lineage>
        <taxon>Bacteria</taxon>
        <taxon>Bacillati</taxon>
        <taxon>Actinomycetota</taxon>
        <taxon>Actinomycetes</taxon>
        <taxon>Kitasatosporales</taxon>
        <taxon>Streptomycetaceae</taxon>
        <taxon>Streptomyces</taxon>
    </lineage>
</organism>
<name>A0A505D4I9_9ACTN</name>
<dbReference type="EMBL" id="VCHX02000274">
    <property type="protein sequence ID" value="TPQ17520.1"/>
    <property type="molecule type" value="Genomic_DNA"/>
</dbReference>